<evidence type="ECO:0008006" key="10">
    <source>
        <dbReference type="Google" id="ProtNLM"/>
    </source>
</evidence>
<keyword evidence="4 7" id="KW-1133">Transmembrane helix</keyword>
<dbReference type="Proteomes" id="UP001501323">
    <property type="component" value="Unassembled WGS sequence"/>
</dbReference>
<dbReference type="Gene3D" id="1.20.1440.20">
    <property type="entry name" value="LemA-like domain"/>
    <property type="match status" value="1"/>
</dbReference>
<proteinExistence type="inferred from homology"/>
<dbReference type="EMBL" id="BAABJY010000001">
    <property type="protein sequence ID" value="GAA4859539.1"/>
    <property type="molecule type" value="Genomic_DNA"/>
</dbReference>
<evidence type="ECO:0000256" key="7">
    <source>
        <dbReference type="SAM" id="Phobius"/>
    </source>
</evidence>
<comment type="caution">
    <text evidence="8">The sequence shown here is derived from an EMBL/GenBank/DDBJ whole genome shotgun (WGS) entry which is preliminary data.</text>
</comment>
<comment type="similarity">
    <text evidence="2">Belongs to the LemA family.</text>
</comment>
<keyword evidence="3 7" id="KW-0812">Transmembrane</keyword>
<evidence type="ECO:0000313" key="8">
    <source>
        <dbReference type="EMBL" id="GAA4859539.1"/>
    </source>
</evidence>
<feature type="transmembrane region" description="Helical" evidence="7">
    <location>
        <begin position="37"/>
        <end position="58"/>
    </location>
</feature>
<evidence type="ECO:0000256" key="6">
    <source>
        <dbReference type="SAM" id="MobiDB-lite"/>
    </source>
</evidence>
<protein>
    <recommendedName>
        <fullName evidence="10">LemA family protein</fullName>
    </recommendedName>
</protein>
<comment type="subcellular location">
    <subcellularLocation>
        <location evidence="1">Membrane</location>
        <topology evidence="1">Single-pass membrane protein</topology>
    </subcellularLocation>
</comment>
<keyword evidence="5 7" id="KW-0472">Membrane</keyword>
<reference evidence="9" key="1">
    <citation type="journal article" date="2019" name="Int. J. Syst. Evol. Microbiol.">
        <title>The Global Catalogue of Microorganisms (GCM) 10K type strain sequencing project: providing services to taxonomists for standard genome sequencing and annotation.</title>
        <authorList>
            <consortium name="The Broad Institute Genomics Platform"/>
            <consortium name="The Broad Institute Genome Sequencing Center for Infectious Disease"/>
            <person name="Wu L."/>
            <person name="Ma J."/>
        </authorList>
    </citation>
    <scope>NUCLEOTIDE SEQUENCE [LARGE SCALE GENOMIC DNA]</scope>
    <source>
        <strain evidence="9">JCM 18392</strain>
    </source>
</reference>
<feature type="compositionally biased region" description="Polar residues" evidence="6">
    <location>
        <begin position="1"/>
        <end position="11"/>
    </location>
</feature>
<evidence type="ECO:0000256" key="2">
    <source>
        <dbReference type="ARBA" id="ARBA00008854"/>
    </source>
</evidence>
<dbReference type="InterPro" id="IPR023353">
    <property type="entry name" value="LemA-like_dom_sf"/>
</dbReference>
<name>A0ABP9DXS6_9GAMM</name>
<keyword evidence="9" id="KW-1185">Reference proteome</keyword>
<feature type="region of interest" description="Disordered" evidence="6">
    <location>
        <begin position="1"/>
        <end position="31"/>
    </location>
</feature>
<dbReference type="SUPFAM" id="SSF140478">
    <property type="entry name" value="LemA-like"/>
    <property type="match status" value="1"/>
</dbReference>
<accession>A0ABP9DXS6</accession>
<dbReference type="PANTHER" id="PTHR34478:SF1">
    <property type="entry name" value="PROTEIN LEMA"/>
    <property type="match status" value="1"/>
</dbReference>
<organism evidence="8 9">
    <name type="scientific">Luteimonas vadosa</name>
    <dbReference type="NCBI Taxonomy" id="1165507"/>
    <lineage>
        <taxon>Bacteria</taxon>
        <taxon>Pseudomonadati</taxon>
        <taxon>Pseudomonadota</taxon>
        <taxon>Gammaproteobacteria</taxon>
        <taxon>Lysobacterales</taxon>
        <taxon>Lysobacteraceae</taxon>
        <taxon>Luteimonas</taxon>
    </lineage>
</organism>
<sequence length="219" mass="24249">MDLQRDSTQPNRGPGPAAPWSPGSPHRAKARNTEQGSLMDIVAGMGMVAVLACVVWLFNRLVQDRNQVAAAWSDVDVQLQRRHDLVPNLVSAVKAYAGHERDTLQRVTEERSRSRAASTVEAKSRAETALESGLGRLVALAEAYPDLKASENFADLSRQLVVIEDHLQSARRFYNGSVRQYNDRQQQFPHWIIARLFGFQPGEFFAGGDGIAKAPEVDL</sequence>
<gene>
    <name evidence="8" type="ORF">GCM10023332_09340</name>
</gene>
<dbReference type="InterPro" id="IPR007156">
    <property type="entry name" value="MamQ_LemA"/>
</dbReference>
<feature type="compositionally biased region" description="Low complexity" evidence="6">
    <location>
        <begin position="14"/>
        <end position="25"/>
    </location>
</feature>
<evidence type="ECO:0000256" key="5">
    <source>
        <dbReference type="ARBA" id="ARBA00023136"/>
    </source>
</evidence>
<evidence type="ECO:0000313" key="9">
    <source>
        <dbReference type="Proteomes" id="UP001501323"/>
    </source>
</evidence>
<dbReference type="PANTHER" id="PTHR34478">
    <property type="entry name" value="PROTEIN LEMA"/>
    <property type="match status" value="1"/>
</dbReference>
<evidence type="ECO:0000256" key="1">
    <source>
        <dbReference type="ARBA" id="ARBA00004167"/>
    </source>
</evidence>
<dbReference type="Pfam" id="PF04011">
    <property type="entry name" value="LemA"/>
    <property type="match status" value="1"/>
</dbReference>
<evidence type="ECO:0000256" key="3">
    <source>
        <dbReference type="ARBA" id="ARBA00022692"/>
    </source>
</evidence>
<evidence type="ECO:0000256" key="4">
    <source>
        <dbReference type="ARBA" id="ARBA00022989"/>
    </source>
</evidence>